<dbReference type="OrthoDB" id="2333384at2759"/>
<dbReference type="InterPro" id="IPR011022">
    <property type="entry name" value="Arrestin_C-like"/>
</dbReference>
<accession>A0A814I0B5</accession>
<dbReference type="SMART" id="SM01017">
    <property type="entry name" value="Arrestin_C"/>
    <property type="match status" value="2"/>
</dbReference>
<dbReference type="PANTHER" id="PTHR11188">
    <property type="entry name" value="ARRESTIN DOMAIN CONTAINING PROTEIN"/>
    <property type="match status" value="1"/>
</dbReference>
<dbReference type="GO" id="GO:0005737">
    <property type="term" value="C:cytoplasm"/>
    <property type="evidence" value="ECO:0007669"/>
    <property type="project" value="TreeGrafter"/>
</dbReference>
<evidence type="ECO:0000313" key="6">
    <source>
        <dbReference type="Proteomes" id="UP000663852"/>
    </source>
</evidence>
<keyword evidence="5" id="KW-1185">Reference proteome</keyword>
<dbReference type="AlphaFoldDB" id="A0A814I0B5"/>
<feature type="domain" description="Arrestin C-terminal-like" evidence="2">
    <location>
        <begin position="179"/>
        <end position="314"/>
    </location>
</feature>
<reference evidence="3" key="1">
    <citation type="submission" date="2021-02" db="EMBL/GenBank/DDBJ databases">
        <authorList>
            <person name="Nowell W R."/>
        </authorList>
    </citation>
    <scope>NUCLEOTIDE SEQUENCE</scope>
</reference>
<comment type="similarity">
    <text evidence="1">Belongs to the arrestin family.</text>
</comment>
<evidence type="ECO:0000256" key="1">
    <source>
        <dbReference type="ARBA" id="ARBA00005298"/>
    </source>
</evidence>
<proteinExistence type="inferred from homology"/>
<dbReference type="InterPro" id="IPR014756">
    <property type="entry name" value="Ig_E-set"/>
</dbReference>
<gene>
    <name evidence="3" type="ORF">EDS130_LOCUS15733</name>
    <name evidence="4" type="ORF">XAT740_LOCUS42164</name>
</gene>
<sequence length="351" mass="40745">MGLGSSVTLNVNYDRATNLYYAGEKVTGWAAVNNSSKTLKFKSICLQFIGEIDYRQSDFYEYYDGVSQPFHGYHVVRNRKSFINIRCPIVHPTENEDLIKLHHGQHSWPFEFRLPQLLPPSSSPTNVSHPCIRYYTRILVNKSWRQRDLMQMYPLIIFPNVNIFPHEIRRQPLPQSCAHRESLHMNVSLQHRAILTSQPLSLHIDLDNPERLRINKFLLKFIQHRVIYTDHHKESLLEKDLLGLLDFSQTHLNQTFHLQLPFAHLSPTFNCKIKRWASLISTSVYYEIKLEAKIDGILDNIDISMPIIIGTESSAEQDDQSADIPISYSDAMTELELPPDYQSAMRKLALE</sequence>
<dbReference type="Proteomes" id="UP000663852">
    <property type="component" value="Unassembled WGS sequence"/>
</dbReference>
<dbReference type="Pfam" id="PF00339">
    <property type="entry name" value="Arrestin_N"/>
    <property type="match status" value="1"/>
</dbReference>
<dbReference type="Proteomes" id="UP000663828">
    <property type="component" value="Unassembled WGS sequence"/>
</dbReference>
<dbReference type="GO" id="GO:0015031">
    <property type="term" value="P:protein transport"/>
    <property type="evidence" value="ECO:0007669"/>
    <property type="project" value="TreeGrafter"/>
</dbReference>
<comment type="caution">
    <text evidence="3">The sequence shown here is derived from an EMBL/GenBank/DDBJ whole genome shotgun (WGS) entry which is preliminary data.</text>
</comment>
<name>A0A814I0B5_ADIRI</name>
<dbReference type="Gene3D" id="2.60.40.640">
    <property type="match status" value="2"/>
</dbReference>
<feature type="domain" description="Arrestin C-terminal-like" evidence="2">
    <location>
        <begin position="5"/>
        <end position="163"/>
    </location>
</feature>
<evidence type="ECO:0000259" key="2">
    <source>
        <dbReference type="SMART" id="SM01017"/>
    </source>
</evidence>
<dbReference type="InterPro" id="IPR011021">
    <property type="entry name" value="Arrestin-like_N"/>
</dbReference>
<dbReference type="PANTHER" id="PTHR11188:SF17">
    <property type="entry name" value="FI21816P1"/>
    <property type="match status" value="1"/>
</dbReference>
<evidence type="ECO:0000313" key="4">
    <source>
        <dbReference type="EMBL" id="CAF1540770.1"/>
    </source>
</evidence>
<dbReference type="InterPro" id="IPR014752">
    <property type="entry name" value="Arrestin-like_C"/>
</dbReference>
<dbReference type="Pfam" id="PF02752">
    <property type="entry name" value="Arrestin_C"/>
    <property type="match status" value="1"/>
</dbReference>
<organism evidence="3 6">
    <name type="scientific">Adineta ricciae</name>
    <name type="common">Rotifer</name>
    <dbReference type="NCBI Taxonomy" id="249248"/>
    <lineage>
        <taxon>Eukaryota</taxon>
        <taxon>Metazoa</taxon>
        <taxon>Spiralia</taxon>
        <taxon>Gnathifera</taxon>
        <taxon>Rotifera</taxon>
        <taxon>Eurotatoria</taxon>
        <taxon>Bdelloidea</taxon>
        <taxon>Adinetida</taxon>
        <taxon>Adinetidae</taxon>
        <taxon>Adineta</taxon>
    </lineage>
</organism>
<dbReference type="EMBL" id="CAJNOJ010000067">
    <property type="protein sequence ID" value="CAF1017907.1"/>
    <property type="molecule type" value="Genomic_DNA"/>
</dbReference>
<dbReference type="SUPFAM" id="SSF81296">
    <property type="entry name" value="E set domains"/>
    <property type="match status" value="2"/>
</dbReference>
<evidence type="ECO:0000313" key="5">
    <source>
        <dbReference type="Proteomes" id="UP000663828"/>
    </source>
</evidence>
<dbReference type="EMBL" id="CAJNOR010005023">
    <property type="protein sequence ID" value="CAF1540770.1"/>
    <property type="molecule type" value="Genomic_DNA"/>
</dbReference>
<protein>
    <recommendedName>
        <fullName evidence="2">Arrestin C-terminal-like domain-containing protein</fullName>
    </recommendedName>
</protein>
<evidence type="ECO:0000313" key="3">
    <source>
        <dbReference type="EMBL" id="CAF1017907.1"/>
    </source>
</evidence>
<dbReference type="InterPro" id="IPR050357">
    <property type="entry name" value="Arrestin_domain-protein"/>
</dbReference>